<dbReference type="Proteomes" id="UP000183945">
    <property type="component" value="Unassembled WGS sequence"/>
</dbReference>
<keyword evidence="1" id="KW-0472">Membrane</keyword>
<organism evidence="2 3">
    <name type="scientific">Salegentibacter echinorum</name>
    <dbReference type="NCBI Taxonomy" id="1073325"/>
    <lineage>
        <taxon>Bacteria</taxon>
        <taxon>Pseudomonadati</taxon>
        <taxon>Bacteroidota</taxon>
        <taxon>Flavobacteriia</taxon>
        <taxon>Flavobacteriales</taxon>
        <taxon>Flavobacteriaceae</taxon>
        <taxon>Salegentibacter</taxon>
    </lineage>
</organism>
<proteinExistence type="predicted"/>
<evidence type="ECO:0000313" key="2">
    <source>
        <dbReference type="EMBL" id="SHF90000.1"/>
    </source>
</evidence>
<evidence type="ECO:0000256" key="1">
    <source>
        <dbReference type="SAM" id="Phobius"/>
    </source>
</evidence>
<keyword evidence="1" id="KW-0812">Transmembrane</keyword>
<dbReference type="RefSeq" id="WP_175545940.1">
    <property type="nucleotide sequence ID" value="NZ_FQVT01000003.1"/>
</dbReference>
<evidence type="ECO:0000313" key="3">
    <source>
        <dbReference type="Proteomes" id="UP000183945"/>
    </source>
</evidence>
<keyword evidence="1" id="KW-1133">Transmembrane helix</keyword>
<feature type="transmembrane region" description="Helical" evidence="1">
    <location>
        <begin position="7"/>
        <end position="33"/>
    </location>
</feature>
<dbReference type="EMBL" id="FQVT01000003">
    <property type="protein sequence ID" value="SHF90000.1"/>
    <property type="molecule type" value="Genomic_DNA"/>
</dbReference>
<keyword evidence="3" id="KW-1185">Reference proteome</keyword>
<reference evidence="3" key="1">
    <citation type="submission" date="2016-11" db="EMBL/GenBank/DDBJ databases">
        <authorList>
            <person name="Varghese N."/>
            <person name="Submissions S."/>
        </authorList>
    </citation>
    <scope>NUCLEOTIDE SEQUENCE [LARGE SCALE GENOMIC DNA]</scope>
    <source>
        <strain evidence="3">DSM 24579</strain>
    </source>
</reference>
<dbReference type="AlphaFoldDB" id="A0A1M5FEM5"/>
<name>A0A1M5FEM5_SALEC</name>
<gene>
    <name evidence="2" type="ORF">SAMN05444483_103160</name>
</gene>
<sequence>MKFSNSYWLYILAAIITIIGLVTGWYFFLLLVFPLTSFNFGKKKDDEDNS</sequence>
<accession>A0A1M5FEM5</accession>
<protein>
    <submittedName>
        <fullName evidence="2">Uncharacterized protein</fullName>
    </submittedName>
</protein>